<proteinExistence type="predicted"/>
<keyword evidence="3" id="KW-1185">Reference proteome</keyword>
<protein>
    <submittedName>
        <fullName evidence="2">Uncharacterized protein</fullName>
    </submittedName>
</protein>
<comment type="caution">
    <text evidence="2">The sequence shown here is derived from an EMBL/GenBank/DDBJ whole genome shotgun (WGS) entry which is preliminary data.</text>
</comment>
<accession>A0A1V4IG69</accession>
<gene>
    <name evidence="2" type="ORF">AV530_000678</name>
</gene>
<organism evidence="2 3">
    <name type="scientific">Patagioenas fasciata monilis</name>
    <dbReference type="NCBI Taxonomy" id="372326"/>
    <lineage>
        <taxon>Eukaryota</taxon>
        <taxon>Metazoa</taxon>
        <taxon>Chordata</taxon>
        <taxon>Craniata</taxon>
        <taxon>Vertebrata</taxon>
        <taxon>Euteleostomi</taxon>
        <taxon>Archelosauria</taxon>
        <taxon>Archosauria</taxon>
        <taxon>Dinosauria</taxon>
        <taxon>Saurischia</taxon>
        <taxon>Theropoda</taxon>
        <taxon>Coelurosauria</taxon>
        <taxon>Aves</taxon>
        <taxon>Neognathae</taxon>
        <taxon>Neoaves</taxon>
        <taxon>Columbimorphae</taxon>
        <taxon>Columbiformes</taxon>
        <taxon>Columbidae</taxon>
        <taxon>Patagioenas</taxon>
    </lineage>
</organism>
<dbReference type="AlphaFoldDB" id="A0A1V4IG69"/>
<feature type="region of interest" description="Disordered" evidence="1">
    <location>
        <begin position="1"/>
        <end position="45"/>
    </location>
</feature>
<evidence type="ECO:0000313" key="3">
    <source>
        <dbReference type="Proteomes" id="UP000190648"/>
    </source>
</evidence>
<dbReference type="Proteomes" id="UP000190648">
    <property type="component" value="Unassembled WGS sequence"/>
</dbReference>
<sequence length="107" mass="11704">MSRRSPSSETLPTPPQPTCSRGGQSSGEEGRRSRGDLQLSVTTTQEGVRIGQAAILPREGHTTNQGDPRVYLFSSTHNECRILLRQVRCLQSRTNIGSASWKGPHFG</sequence>
<name>A0A1V4IG69_PATFA</name>
<feature type="compositionally biased region" description="Polar residues" evidence="1">
    <location>
        <begin position="1"/>
        <end position="11"/>
    </location>
</feature>
<evidence type="ECO:0000256" key="1">
    <source>
        <dbReference type="SAM" id="MobiDB-lite"/>
    </source>
</evidence>
<reference evidence="2 3" key="1">
    <citation type="submission" date="2016-02" db="EMBL/GenBank/DDBJ databases">
        <title>Band-tailed pigeon sequencing and assembly.</title>
        <authorList>
            <person name="Soares A.E."/>
            <person name="Novak B.J."/>
            <person name="Rice E.S."/>
            <person name="O'Connell B."/>
            <person name="Chang D."/>
            <person name="Weber S."/>
            <person name="Shapiro B."/>
        </authorList>
    </citation>
    <scope>NUCLEOTIDE SEQUENCE [LARGE SCALE GENOMIC DNA]</scope>
    <source>
        <strain evidence="2">BTP2013</strain>
        <tissue evidence="2">Blood</tissue>
    </source>
</reference>
<evidence type="ECO:0000313" key="2">
    <source>
        <dbReference type="EMBL" id="OPJ58953.1"/>
    </source>
</evidence>
<dbReference type="EMBL" id="LSYS01009753">
    <property type="protein sequence ID" value="OPJ58953.1"/>
    <property type="molecule type" value="Genomic_DNA"/>
</dbReference>